<evidence type="ECO:0000313" key="11">
    <source>
        <dbReference type="Proteomes" id="UP000533598"/>
    </source>
</evidence>
<dbReference type="AlphaFoldDB" id="A0A7W7CL49"/>
<comment type="caution">
    <text evidence="10">The sequence shown here is derived from an EMBL/GenBank/DDBJ whole genome shotgun (WGS) entry which is preliminary data.</text>
</comment>
<organism evidence="10 11">
    <name type="scientific">Crossiella cryophila</name>
    <dbReference type="NCBI Taxonomy" id="43355"/>
    <lineage>
        <taxon>Bacteria</taxon>
        <taxon>Bacillati</taxon>
        <taxon>Actinomycetota</taxon>
        <taxon>Actinomycetes</taxon>
        <taxon>Pseudonocardiales</taxon>
        <taxon>Pseudonocardiaceae</taxon>
        <taxon>Crossiella</taxon>
    </lineage>
</organism>
<keyword evidence="5" id="KW-0067">ATP-binding</keyword>
<keyword evidence="2 10" id="KW-0808">Transferase</keyword>
<comment type="similarity">
    <text evidence="1">Belongs to the FGGY kinase family.</text>
</comment>
<accession>A0A7W7CL49</accession>
<evidence type="ECO:0000256" key="6">
    <source>
        <dbReference type="ARBA" id="ARBA00023157"/>
    </source>
</evidence>
<dbReference type="InterPro" id="IPR043129">
    <property type="entry name" value="ATPase_NBD"/>
</dbReference>
<evidence type="ECO:0000256" key="5">
    <source>
        <dbReference type="ARBA" id="ARBA00022840"/>
    </source>
</evidence>
<dbReference type="PANTHER" id="PTHR10196:SF93">
    <property type="entry name" value="L-RHAMNULOKINASE"/>
    <property type="match status" value="1"/>
</dbReference>
<keyword evidence="4 10" id="KW-0418">Kinase</keyword>
<keyword evidence="6" id="KW-1015">Disulfide bond</keyword>
<dbReference type="SUPFAM" id="SSF53067">
    <property type="entry name" value="Actin-like ATPase domain"/>
    <property type="match status" value="2"/>
</dbReference>
<dbReference type="PANTHER" id="PTHR10196">
    <property type="entry name" value="SUGAR KINASE"/>
    <property type="match status" value="1"/>
</dbReference>
<evidence type="ECO:0000256" key="4">
    <source>
        <dbReference type="ARBA" id="ARBA00022777"/>
    </source>
</evidence>
<dbReference type="CDD" id="cd07771">
    <property type="entry name" value="ASKHA_NBD_FGGY_RhaB-like"/>
    <property type="match status" value="1"/>
</dbReference>
<dbReference type="Pfam" id="PF02782">
    <property type="entry name" value="FGGY_C"/>
    <property type="match status" value="1"/>
</dbReference>
<dbReference type="RefSeq" id="WP_312989021.1">
    <property type="nucleotide sequence ID" value="NZ_BAAAUI010000008.1"/>
</dbReference>
<feature type="domain" description="Carbohydrate kinase FGGY N-terminal" evidence="8">
    <location>
        <begin position="5"/>
        <end position="236"/>
    </location>
</feature>
<dbReference type="GO" id="GO:0019301">
    <property type="term" value="P:rhamnose catabolic process"/>
    <property type="evidence" value="ECO:0007669"/>
    <property type="project" value="InterPro"/>
</dbReference>
<dbReference type="InterPro" id="IPR013449">
    <property type="entry name" value="Rhamnulokinase"/>
</dbReference>
<gene>
    <name evidence="10" type="ORF">HNR67_007587</name>
</gene>
<keyword evidence="7" id="KW-0684">Rhamnose metabolism</keyword>
<dbReference type="GO" id="GO:0004370">
    <property type="term" value="F:glycerol kinase activity"/>
    <property type="evidence" value="ECO:0007669"/>
    <property type="project" value="TreeGrafter"/>
</dbReference>
<evidence type="ECO:0000256" key="7">
    <source>
        <dbReference type="ARBA" id="ARBA00023308"/>
    </source>
</evidence>
<evidence type="ECO:0000313" key="10">
    <source>
        <dbReference type="EMBL" id="MBB4681469.1"/>
    </source>
</evidence>
<evidence type="ECO:0000256" key="1">
    <source>
        <dbReference type="ARBA" id="ARBA00009156"/>
    </source>
</evidence>
<proteinExistence type="inferred from homology"/>
<dbReference type="Proteomes" id="UP000533598">
    <property type="component" value="Unassembled WGS sequence"/>
</dbReference>
<evidence type="ECO:0000256" key="2">
    <source>
        <dbReference type="ARBA" id="ARBA00022679"/>
    </source>
</evidence>
<dbReference type="Pfam" id="PF00370">
    <property type="entry name" value="FGGY_N"/>
    <property type="match status" value="1"/>
</dbReference>
<evidence type="ECO:0000256" key="3">
    <source>
        <dbReference type="ARBA" id="ARBA00022741"/>
    </source>
</evidence>
<feature type="domain" description="Carbohydrate kinase FGGY C-terminal" evidence="9">
    <location>
        <begin position="248"/>
        <end position="433"/>
    </location>
</feature>
<dbReference type="GO" id="GO:0006071">
    <property type="term" value="P:glycerol metabolic process"/>
    <property type="evidence" value="ECO:0007669"/>
    <property type="project" value="TreeGrafter"/>
</dbReference>
<evidence type="ECO:0000259" key="8">
    <source>
        <dbReference type="Pfam" id="PF00370"/>
    </source>
</evidence>
<evidence type="ECO:0000259" key="9">
    <source>
        <dbReference type="Pfam" id="PF02782"/>
    </source>
</evidence>
<dbReference type="EMBL" id="JACHMH010000001">
    <property type="protein sequence ID" value="MBB4681469.1"/>
    <property type="molecule type" value="Genomic_DNA"/>
</dbReference>
<keyword evidence="11" id="KW-1185">Reference proteome</keyword>
<name>A0A7W7CL49_9PSEU</name>
<keyword evidence="3" id="KW-0547">Nucleotide-binding</keyword>
<dbReference type="Gene3D" id="3.30.420.40">
    <property type="match status" value="2"/>
</dbReference>
<dbReference type="InterPro" id="IPR018485">
    <property type="entry name" value="FGGY_C"/>
</dbReference>
<dbReference type="GO" id="GO:0005829">
    <property type="term" value="C:cytosol"/>
    <property type="evidence" value="ECO:0007669"/>
    <property type="project" value="TreeGrafter"/>
</dbReference>
<reference evidence="10 11" key="1">
    <citation type="submission" date="2020-08" db="EMBL/GenBank/DDBJ databases">
        <title>Sequencing the genomes of 1000 actinobacteria strains.</title>
        <authorList>
            <person name="Klenk H.-P."/>
        </authorList>
    </citation>
    <scope>NUCLEOTIDE SEQUENCE [LARGE SCALE GENOMIC DNA]</scope>
    <source>
        <strain evidence="10 11">DSM 44230</strain>
    </source>
</reference>
<dbReference type="GO" id="GO:0008993">
    <property type="term" value="F:rhamnulokinase activity"/>
    <property type="evidence" value="ECO:0007669"/>
    <property type="project" value="UniProtKB-EC"/>
</dbReference>
<sequence length="458" mass="49759">MRVAAVDLGASSGRVMSVEVGSGGLTLTEVHRFANTPITLADTLHWDPIRLYQGILHGLRQLTADGNPVHGIGIDSWAVDYALLAPDGGLLGLPVHYRDNRTEGQLERVLAKIPSDQLYARTGLQLLRINTLFQLMSEVDGPRLPAADCLLLIPDLLTYWLTGDRAAERTNASTTQLLDVHSGQWLTDVMAELGLPRHIFPELRDPGTPAGVLKPDLGFPHPIPVTRVASHDTASAIAAIPTQTPHFAYISCGTWALAGVELDRPVLTTASREANFTNERGLDGTIRYLRNNMGLWLLQESLRTWNAQPDLTPLLQAAADLPARSLINPDDPIFLPPGDMPTRIRHWCATHDQPVPQTRPELVRCILDSLANAFQHTITKAAQLSGTRVEVVHLVGGGAANPLLCQLTANACRLPVIAGPVEAAALGNALVQLRTDQTLPELRELIRTSATLTHYPPR</sequence>
<protein>
    <submittedName>
        <fullName evidence="10">Rhamnulokinase</fullName>
        <ecNumber evidence="10">2.7.1.5</ecNumber>
    </submittedName>
</protein>
<dbReference type="EC" id="2.7.1.5" evidence="10"/>
<dbReference type="GO" id="GO:0005524">
    <property type="term" value="F:ATP binding"/>
    <property type="evidence" value="ECO:0007669"/>
    <property type="project" value="UniProtKB-KW"/>
</dbReference>
<dbReference type="InterPro" id="IPR018484">
    <property type="entry name" value="FGGY_N"/>
</dbReference>